<dbReference type="PATRIC" id="fig|186479.3.peg.9875"/>
<dbReference type="Pfam" id="PF21818">
    <property type="entry name" value="DUF6884"/>
    <property type="match status" value="1"/>
</dbReference>
<comment type="caution">
    <text evidence="2">The sequence shown here is derived from an EMBL/GenBank/DDBJ whole genome shotgun (WGS) entry which is preliminary data.</text>
</comment>
<keyword evidence="3" id="KW-1185">Reference proteome</keyword>
<feature type="domain" description="DUF6884" evidence="1">
    <location>
        <begin position="21"/>
        <end position="154"/>
    </location>
</feature>
<accession>A0A0P9D1W5</accession>
<dbReference type="AlphaFoldDB" id="A0A0P9D1W5"/>
<proteinExistence type="predicted"/>
<reference evidence="2 3" key="1">
    <citation type="submission" date="2015-09" db="EMBL/GenBank/DDBJ databases">
        <title>Draft genome sequence of Kouleothrix aurantiaca JCM 19913.</title>
        <authorList>
            <person name="Hemp J."/>
        </authorList>
    </citation>
    <scope>NUCLEOTIDE SEQUENCE [LARGE SCALE GENOMIC DNA]</scope>
    <source>
        <strain evidence="2 3">COM-B</strain>
    </source>
</reference>
<name>A0A0P9D1W5_9CHLR</name>
<dbReference type="InterPro" id="IPR049251">
    <property type="entry name" value="DUF6884"/>
</dbReference>
<evidence type="ECO:0000313" key="3">
    <source>
        <dbReference type="Proteomes" id="UP000050509"/>
    </source>
</evidence>
<protein>
    <recommendedName>
        <fullName evidence="1">DUF6884 domain-containing protein</fullName>
    </recommendedName>
</protein>
<sequence>MRDRAQTLKAQPPYPGRPIVVALVACVGEKLDHAAPARDLYVSQWFRKARRYAEQFGDQWYILSAHYGLLAPDEERAPYNVTLNEMKVPDRLTWADRVWPQIRAAAPEPQRDRIVFLAGKHYRHHLAERLLVLGYDVELPMEGLGIGEQLAWMDRAAAAVRG</sequence>
<gene>
    <name evidence="2" type="ORF">SE17_18360</name>
</gene>
<organism evidence="2 3">
    <name type="scientific">Kouleothrix aurantiaca</name>
    <dbReference type="NCBI Taxonomy" id="186479"/>
    <lineage>
        <taxon>Bacteria</taxon>
        <taxon>Bacillati</taxon>
        <taxon>Chloroflexota</taxon>
        <taxon>Chloroflexia</taxon>
        <taxon>Chloroflexales</taxon>
        <taxon>Roseiflexineae</taxon>
        <taxon>Roseiflexaceae</taxon>
        <taxon>Kouleothrix</taxon>
    </lineage>
</organism>
<evidence type="ECO:0000313" key="2">
    <source>
        <dbReference type="EMBL" id="KPV51947.1"/>
    </source>
</evidence>
<dbReference type="Proteomes" id="UP000050509">
    <property type="component" value="Unassembled WGS sequence"/>
</dbReference>
<evidence type="ECO:0000259" key="1">
    <source>
        <dbReference type="Pfam" id="PF21818"/>
    </source>
</evidence>
<dbReference type="EMBL" id="LJCR01000716">
    <property type="protein sequence ID" value="KPV51947.1"/>
    <property type="molecule type" value="Genomic_DNA"/>
</dbReference>